<dbReference type="AlphaFoldDB" id="U1WSL6"/>
<dbReference type="EMBL" id="AWSJ01000027">
    <property type="protein sequence ID" value="ERI11619.1"/>
    <property type="molecule type" value="Genomic_DNA"/>
</dbReference>
<gene>
    <name evidence="1" type="ORF">HMPREF0083_00283</name>
</gene>
<name>U1WSL6_ANEAE</name>
<evidence type="ECO:0000313" key="1">
    <source>
        <dbReference type="EMBL" id="ERI11619.1"/>
    </source>
</evidence>
<proteinExistence type="predicted"/>
<dbReference type="Proteomes" id="UP000016511">
    <property type="component" value="Unassembled WGS sequence"/>
</dbReference>
<dbReference type="GeneID" id="92838861"/>
<reference evidence="1 2" key="1">
    <citation type="submission" date="2013-08" db="EMBL/GenBank/DDBJ databases">
        <authorList>
            <person name="Weinstock G."/>
            <person name="Sodergren E."/>
            <person name="Wylie T."/>
            <person name="Fulton L."/>
            <person name="Fulton R."/>
            <person name="Fronick C."/>
            <person name="O'Laughlin M."/>
            <person name="Godfrey J."/>
            <person name="Miner T."/>
            <person name="Herter B."/>
            <person name="Appelbaum E."/>
            <person name="Cordes M."/>
            <person name="Lek S."/>
            <person name="Wollam A."/>
            <person name="Pepin K.H."/>
            <person name="Palsikar V.B."/>
            <person name="Mitreva M."/>
            <person name="Wilson R.K."/>
        </authorList>
    </citation>
    <scope>NUCLEOTIDE SEQUENCE [LARGE SCALE GENOMIC DNA]</scope>
    <source>
        <strain evidence="1 2">ATCC 12856</strain>
    </source>
</reference>
<sequence length="119" mass="13755">MVVGKIVYFVLPGTTEICKGRIIKKEAFNGNKTNFFIQNLDQVGVIVLSLEEVFDTDKEAKLHAKERIREEYISIVEGFSPKELLEYLVSLHPIRNDVDVDVRNVIQVLIEKYFKINLE</sequence>
<protein>
    <submittedName>
        <fullName evidence="1">Uncharacterized protein</fullName>
    </submittedName>
</protein>
<comment type="caution">
    <text evidence="1">The sequence shown here is derived from an EMBL/GenBank/DDBJ whole genome shotgun (WGS) entry which is preliminary data.</text>
</comment>
<dbReference type="RefSeq" id="WP_021621119.1">
    <property type="nucleotide sequence ID" value="NZ_KE952760.1"/>
</dbReference>
<organism evidence="1 2">
    <name type="scientific">Aneurinibacillus aneurinilyticus ATCC 12856</name>
    <dbReference type="NCBI Taxonomy" id="649747"/>
    <lineage>
        <taxon>Bacteria</taxon>
        <taxon>Bacillati</taxon>
        <taxon>Bacillota</taxon>
        <taxon>Bacilli</taxon>
        <taxon>Bacillales</taxon>
        <taxon>Paenibacillaceae</taxon>
        <taxon>Aneurinibacillus group</taxon>
        <taxon>Aneurinibacillus</taxon>
    </lineage>
</organism>
<accession>U1WSL6</accession>
<evidence type="ECO:0000313" key="2">
    <source>
        <dbReference type="Proteomes" id="UP000016511"/>
    </source>
</evidence>
<keyword evidence="2" id="KW-1185">Reference proteome</keyword>
<dbReference type="HOGENOM" id="CLU_2056474_0_0_9"/>
<dbReference type="PATRIC" id="fig|649747.3.peg.254"/>